<reference evidence="1" key="1">
    <citation type="submission" date="2014-11" db="EMBL/GenBank/DDBJ databases">
        <authorList>
            <person name="Amaro Gonzalez C."/>
        </authorList>
    </citation>
    <scope>NUCLEOTIDE SEQUENCE</scope>
</reference>
<protein>
    <submittedName>
        <fullName evidence="1">Uncharacterized protein</fullName>
    </submittedName>
</protein>
<sequence length="10" mass="1188">MVVYFCKKNG</sequence>
<name>A0A0E9XUD8_ANGAN</name>
<evidence type="ECO:0000313" key="1">
    <source>
        <dbReference type="EMBL" id="JAI06260.1"/>
    </source>
</evidence>
<proteinExistence type="predicted"/>
<accession>A0A0E9XUD8</accession>
<reference evidence="1" key="2">
    <citation type="journal article" date="2015" name="Fish Shellfish Immunol.">
        <title>Early steps in the European eel (Anguilla anguilla)-Vibrio vulnificus interaction in the gills: Role of the RtxA13 toxin.</title>
        <authorList>
            <person name="Callol A."/>
            <person name="Pajuelo D."/>
            <person name="Ebbesson L."/>
            <person name="Teles M."/>
            <person name="MacKenzie S."/>
            <person name="Amaro C."/>
        </authorList>
    </citation>
    <scope>NUCLEOTIDE SEQUENCE</scope>
</reference>
<organism evidence="1">
    <name type="scientific">Anguilla anguilla</name>
    <name type="common">European freshwater eel</name>
    <name type="synonym">Muraena anguilla</name>
    <dbReference type="NCBI Taxonomy" id="7936"/>
    <lineage>
        <taxon>Eukaryota</taxon>
        <taxon>Metazoa</taxon>
        <taxon>Chordata</taxon>
        <taxon>Craniata</taxon>
        <taxon>Vertebrata</taxon>
        <taxon>Euteleostomi</taxon>
        <taxon>Actinopterygii</taxon>
        <taxon>Neopterygii</taxon>
        <taxon>Teleostei</taxon>
        <taxon>Anguilliformes</taxon>
        <taxon>Anguillidae</taxon>
        <taxon>Anguilla</taxon>
    </lineage>
</organism>
<dbReference type="EMBL" id="GBXM01002318">
    <property type="protein sequence ID" value="JAI06260.1"/>
    <property type="molecule type" value="Transcribed_RNA"/>
</dbReference>